<feature type="non-terminal residue" evidence="1">
    <location>
        <position position="1"/>
    </location>
</feature>
<sequence length="406" mass="42653">YITSFDGLSSAAATQEIAECARLLVDSGVERVTLNMVNAKGGSVSTASAVLEALFAPNAFPLVVAGTSLAARNYVCDPTVNPYTETEVCEAANAFYDTDATNMTVGGITLNYLDDLGSWNPHLPKPLPPPKWGGNTLTDLDPVSCMSDSDCLDYAQSLSDVSDVVRAVIVPSIGLKSNSSSESASPLLGWSDSSLGVLAGYRPDQITVVTSATCRDACSHLAKGVATQRLGVIVTMGMEDTTVAASPSTVLEDTGCYKSPTLGQFHVPLATAEASNGVWDPSSLLMTRSELTAPNVVYSRGWTDGTSTAADLADISAYLAGDDTSDNGWFMYGDSGVARLKPKDYRVSDLTYNEGLETQTAEGEQVTMVSGVFVDDSDNGDTATYTLWSCAEGNGLRLMGPRITAE</sequence>
<comment type="caution">
    <text evidence="1">The sequence shown here is derived from an EMBL/GenBank/DDBJ whole genome shotgun (WGS) entry which is preliminary data.</text>
</comment>
<reference evidence="1 2" key="1">
    <citation type="journal article" date="2018" name="PLoS ONE">
        <title>The draft genome of Kipferlia bialata reveals reductive genome evolution in fornicate parasites.</title>
        <authorList>
            <person name="Tanifuji G."/>
            <person name="Takabayashi S."/>
            <person name="Kume K."/>
            <person name="Takagi M."/>
            <person name="Nakayama T."/>
            <person name="Kamikawa R."/>
            <person name="Inagaki Y."/>
            <person name="Hashimoto T."/>
        </authorList>
    </citation>
    <scope>NUCLEOTIDE SEQUENCE [LARGE SCALE GENOMIC DNA]</scope>
    <source>
        <strain evidence="1">NY0173</strain>
    </source>
</reference>
<feature type="non-terminal residue" evidence="1">
    <location>
        <position position="406"/>
    </location>
</feature>
<protein>
    <submittedName>
        <fullName evidence="1">Uncharacterized protein</fullName>
    </submittedName>
</protein>
<organism evidence="1 2">
    <name type="scientific">Kipferlia bialata</name>
    <dbReference type="NCBI Taxonomy" id="797122"/>
    <lineage>
        <taxon>Eukaryota</taxon>
        <taxon>Metamonada</taxon>
        <taxon>Carpediemonas-like organisms</taxon>
        <taxon>Kipferlia</taxon>
    </lineage>
</organism>
<gene>
    <name evidence="1" type="ORF">KIPB_009088</name>
</gene>
<name>A0A9K3D139_9EUKA</name>
<dbReference type="EMBL" id="BDIP01002980">
    <property type="protein sequence ID" value="GIQ87114.1"/>
    <property type="molecule type" value="Genomic_DNA"/>
</dbReference>
<proteinExistence type="predicted"/>
<evidence type="ECO:0000313" key="1">
    <source>
        <dbReference type="EMBL" id="GIQ87114.1"/>
    </source>
</evidence>
<dbReference type="Proteomes" id="UP000265618">
    <property type="component" value="Unassembled WGS sequence"/>
</dbReference>
<accession>A0A9K3D139</accession>
<dbReference type="AlphaFoldDB" id="A0A9K3D139"/>
<evidence type="ECO:0000313" key="2">
    <source>
        <dbReference type="Proteomes" id="UP000265618"/>
    </source>
</evidence>
<keyword evidence="2" id="KW-1185">Reference proteome</keyword>